<name>A0A6J4L9K0_9ACTN</name>
<feature type="region of interest" description="Disordered" evidence="1">
    <location>
        <begin position="132"/>
        <end position="211"/>
    </location>
</feature>
<accession>A0A6J4L9K0</accession>
<dbReference type="EMBL" id="CADCUG010000046">
    <property type="protein sequence ID" value="CAA9327543.1"/>
    <property type="molecule type" value="Genomic_DNA"/>
</dbReference>
<reference evidence="2" key="1">
    <citation type="submission" date="2020-02" db="EMBL/GenBank/DDBJ databases">
        <authorList>
            <person name="Meier V. D."/>
        </authorList>
    </citation>
    <scope>NUCLEOTIDE SEQUENCE</scope>
    <source>
        <strain evidence="2">AVDCRST_MAG29</strain>
    </source>
</reference>
<feature type="compositionally biased region" description="Basic residues" evidence="1">
    <location>
        <begin position="147"/>
        <end position="177"/>
    </location>
</feature>
<dbReference type="AlphaFoldDB" id="A0A6J4L9K0"/>
<feature type="compositionally biased region" description="Basic residues" evidence="1">
    <location>
        <begin position="191"/>
        <end position="211"/>
    </location>
</feature>
<feature type="non-terminal residue" evidence="2">
    <location>
        <position position="1"/>
    </location>
</feature>
<feature type="region of interest" description="Disordered" evidence="1">
    <location>
        <begin position="1"/>
        <end position="39"/>
    </location>
</feature>
<sequence length="211" mass="24532">DDQPQRLRPRPNRRRTGRGRHRCPEHQVRVDSRSRLRQRHRRAQLRVDAGVPRGRVLPAGKLRRAAVRQGEAVPRAGPGGRGVPRRHPEVDDHGPRRVTRRGPRCRLRCFVRQPLEVPDHRPRLREHRCQRLSRRRGVHQGQGTAAGRRRHLRGGGPARCHRRQPARPRGRRRCLHGGHRDTADEGEGPGRRRALPRRSRLHAGRRRHHAV</sequence>
<organism evidence="2">
    <name type="scientific">uncultured Nocardioidaceae bacterium</name>
    <dbReference type="NCBI Taxonomy" id="253824"/>
    <lineage>
        <taxon>Bacteria</taxon>
        <taxon>Bacillati</taxon>
        <taxon>Actinomycetota</taxon>
        <taxon>Actinomycetes</taxon>
        <taxon>Propionibacteriales</taxon>
        <taxon>Nocardioidaceae</taxon>
        <taxon>environmental samples</taxon>
    </lineage>
</organism>
<feature type="non-terminal residue" evidence="2">
    <location>
        <position position="211"/>
    </location>
</feature>
<feature type="region of interest" description="Disordered" evidence="1">
    <location>
        <begin position="64"/>
        <end position="100"/>
    </location>
</feature>
<gene>
    <name evidence="2" type="ORF">AVDCRST_MAG29-841</name>
</gene>
<evidence type="ECO:0000313" key="2">
    <source>
        <dbReference type="EMBL" id="CAA9327543.1"/>
    </source>
</evidence>
<feature type="compositionally biased region" description="Basic residues" evidence="1">
    <location>
        <begin position="7"/>
        <end position="21"/>
    </location>
</feature>
<evidence type="ECO:0000256" key="1">
    <source>
        <dbReference type="SAM" id="MobiDB-lite"/>
    </source>
</evidence>
<feature type="compositionally biased region" description="Basic and acidic residues" evidence="1">
    <location>
        <begin position="86"/>
        <end position="95"/>
    </location>
</feature>
<feature type="compositionally biased region" description="Basic and acidic residues" evidence="1">
    <location>
        <begin position="22"/>
        <end position="34"/>
    </location>
</feature>
<proteinExistence type="predicted"/>
<protein>
    <submittedName>
        <fullName evidence="2">Uncharacterized protein</fullName>
    </submittedName>
</protein>